<keyword evidence="1" id="KW-0175">Coiled coil</keyword>
<keyword evidence="3" id="KW-1185">Reference proteome</keyword>
<dbReference type="Proteomes" id="UP000887561">
    <property type="component" value="Unplaced"/>
</dbReference>
<accession>A0A915M2U4</accession>
<evidence type="ECO:0000313" key="3">
    <source>
        <dbReference type="Proteomes" id="UP000887561"/>
    </source>
</evidence>
<sequence>MDEQKLHNQTLYDIYGEQGLPIELIILNVLRTIVATMGILFNSTLSENKNIGYSIETEENIASSYTWSQRILKTLCVIMFFNFVGLSMNSILRLTLPRLNLNVTQRAISMHSLSCLTVFVMSSNAPILFIHNCYACHFAYTNSLEAFRISEDGWCVNDTLLVIGKDEVIRPTTIITIQKSFTSINRQCAEECSRNCESTVGLTEDDLEDLVERTEQIRRFGQLILNTGVVKERAEILASQEFASLMKNNDGRNIKINEFIKRFEDKIVKGISNEIFEKEIDKETLKKDFLKICEKELPESGNKIYEIPELLKKLFNKIRGTRSKLLDLLTSNNPLDILKQNQDISFLIEYENLKGIIKQANPNEDEDKRDEEFIEKLNDETIKTLKEKYVEFRKIMNDPSDDFSYIDSIMDKKYKNIIFYLTEGVKYYINVRNRVSSLDSERIREYDKRNMEEYGVMIAGEIDFEGDVNRKLGIVIPKWIEILENMINEVKVCFEIKDKPLLLFPIEIDGEIIEKFDEWIDRIVFKELKGQLEKRDTWVGTNKKKGFGMKLKELYVNNDKDTIEKLTFILRSSSNTKEILDILDKDFVGIQKEKQNVDKDVIIMSKEEQEIIAEKSINEIMREIKEEKQDKESLNEKLSELYKLVKNVLQNLNKSTEKIILRQMKIGSEKLNYLNEEISKESADEIIKQKWLEWLGNDKTFVEQFEKFLLIICSHSNDSLRGPQFCEYAESSLKEKLQNEIEKLGDVEYMHINPLKWLDSENCPEKLKGKNEKLEESLCTIWVAGLKQKENKIKEEFRKKLANYQKNLKEDFEMETKEVSNKVNDFVLGFKYLKRNELENIIPKRGKEKGGDK</sequence>
<evidence type="ECO:0000256" key="2">
    <source>
        <dbReference type="SAM" id="Phobius"/>
    </source>
</evidence>
<feature type="coiled-coil region" evidence="1">
    <location>
        <begin position="617"/>
        <end position="655"/>
    </location>
</feature>
<organism evidence="3 4">
    <name type="scientific">Meloidogyne javanica</name>
    <name type="common">Root-knot nematode worm</name>
    <dbReference type="NCBI Taxonomy" id="6303"/>
    <lineage>
        <taxon>Eukaryota</taxon>
        <taxon>Metazoa</taxon>
        <taxon>Ecdysozoa</taxon>
        <taxon>Nematoda</taxon>
        <taxon>Chromadorea</taxon>
        <taxon>Rhabditida</taxon>
        <taxon>Tylenchina</taxon>
        <taxon>Tylenchomorpha</taxon>
        <taxon>Tylenchoidea</taxon>
        <taxon>Meloidogynidae</taxon>
        <taxon>Meloidogyninae</taxon>
        <taxon>Meloidogyne</taxon>
        <taxon>Meloidogyne incognita group</taxon>
    </lineage>
</organism>
<proteinExistence type="predicted"/>
<reference evidence="4" key="1">
    <citation type="submission" date="2022-11" db="UniProtKB">
        <authorList>
            <consortium name="WormBaseParasite"/>
        </authorList>
    </citation>
    <scope>IDENTIFICATION</scope>
</reference>
<keyword evidence="2" id="KW-0472">Membrane</keyword>
<keyword evidence="2" id="KW-0812">Transmembrane</keyword>
<keyword evidence="2" id="KW-1133">Transmembrane helix</keyword>
<feature type="transmembrane region" description="Helical" evidence="2">
    <location>
        <begin position="20"/>
        <end position="41"/>
    </location>
</feature>
<dbReference type="Gene3D" id="3.30.70.590">
    <property type="entry name" value="Poly(A) polymerase predicted RNA binding domain"/>
    <property type="match status" value="1"/>
</dbReference>
<name>A0A915M2U4_MELJA</name>
<dbReference type="AlphaFoldDB" id="A0A915M2U4"/>
<protein>
    <submittedName>
        <fullName evidence="4">Uncharacterized protein</fullName>
    </submittedName>
</protein>
<evidence type="ECO:0000256" key="1">
    <source>
        <dbReference type="SAM" id="Coils"/>
    </source>
</evidence>
<dbReference type="WBParaSite" id="scaffold2867_cov155.g5579">
    <property type="protein sequence ID" value="scaffold2867_cov155.g5579"/>
    <property type="gene ID" value="scaffold2867_cov155.g5579"/>
</dbReference>
<feature type="transmembrane region" description="Helical" evidence="2">
    <location>
        <begin position="71"/>
        <end position="92"/>
    </location>
</feature>
<feature type="coiled-coil region" evidence="1">
    <location>
        <begin position="787"/>
        <end position="814"/>
    </location>
</feature>
<evidence type="ECO:0000313" key="4">
    <source>
        <dbReference type="WBParaSite" id="scaffold2867_cov155.g5579"/>
    </source>
</evidence>